<sequence length="108" mass="11921">MDGLQSVVIKVSPEALAGKAGDVLNRISAVEKRFDRIESSVKRSSDYWCGEAGETHRAVYQDCRTKIEETLGRFRETAEILEEIAQNYISNETSAEGEADGLPTDVIV</sequence>
<accession>A0A9D2G9H7</accession>
<dbReference type="SUPFAM" id="SSF140453">
    <property type="entry name" value="EsxAB dimer-like"/>
    <property type="match status" value="1"/>
</dbReference>
<evidence type="ECO:0000313" key="1">
    <source>
        <dbReference type="EMBL" id="HIZ75108.1"/>
    </source>
</evidence>
<dbReference type="Pfam" id="PF06013">
    <property type="entry name" value="WXG100"/>
    <property type="match status" value="1"/>
</dbReference>
<comment type="caution">
    <text evidence="1">The sequence shown here is derived from an EMBL/GenBank/DDBJ whole genome shotgun (WGS) entry which is preliminary data.</text>
</comment>
<name>A0A9D2G9H7_9FIRM</name>
<dbReference type="InterPro" id="IPR036689">
    <property type="entry name" value="ESAT-6-like_sf"/>
</dbReference>
<dbReference type="Proteomes" id="UP000824116">
    <property type="component" value="Unassembled WGS sequence"/>
</dbReference>
<dbReference type="Gene3D" id="1.10.287.1060">
    <property type="entry name" value="ESAT-6-like"/>
    <property type="match status" value="1"/>
</dbReference>
<gene>
    <name evidence="1" type="ORF">H9723_07710</name>
</gene>
<protein>
    <submittedName>
        <fullName evidence="1">WXG100 family type VII secretion target</fullName>
    </submittedName>
</protein>
<proteinExistence type="predicted"/>
<dbReference type="InterPro" id="IPR010310">
    <property type="entry name" value="T7SS_ESAT-6-like"/>
</dbReference>
<dbReference type="AlphaFoldDB" id="A0A9D2G9H7"/>
<reference evidence="1" key="1">
    <citation type="journal article" date="2021" name="PeerJ">
        <title>Extensive microbial diversity within the chicken gut microbiome revealed by metagenomics and culture.</title>
        <authorList>
            <person name="Gilroy R."/>
            <person name="Ravi A."/>
            <person name="Getino M."/>
            <person name="Pursley I."/>
            <person name="Horton D.L."/>
            <person name="Alikhan N.F."/>
            <person name="Baker D."/>
            <person name="Gharbi K."/>
            <person name="Hall N."/>
            <person name="Watson M."/>
            <person name="Adriaenssens E.M."/>
            <person name="Foster-Nyarko E."/>
            <person name="Jarju S."/>
            <person name="Secka A."/>
            <person name="Antonio M."/>
            <person name="Oren A."/>
            <person name="Chaudhuri R.R."/>
            <person name="La Ragione R."/>
            <person name="Hildebrand F."/>
            <person name="Pallen M.J."/>
        </authorList>
    </citation>
    <scope>NUCLEOTIDE SEQUENCE</scope>
    <source>
        <strain evidence="1">CHK196-3914</strain>
    </source>
</reference>
<reference evidence="1" key="2">
    <citation type="submission" date="2021-04" db="EMBL/GenBank/DDBJ databases">
        <authorList>
            <person name="Gilroy R."/>
        </authorList>
    </citation>
    <scope>NUCLEOTIDE SEQUENCE</scope>
    <source>
        <strain evidence="1">CHK196-3914</strain>
    </source>
</reference>
<dbReference type="EMBL" id="DXAY01000181">
    <property type="protein sequence ID" value="HIZ75108.1"/>
    <property type="molecule type" value="Genomic_DNA"/>
</dbReference>
<evidence type="ECO:0000313" key="2">
    <source>
        <dbReference type="Proteomes" id="UP000824116"/>
    </source>
</evidence>
<organism evidence="1 2">
    <name type="scientific">Candidatus Mediterraneibacter stercoravium</name>
    <dbReference type="NCBI Taxonomy" id="2838685"/>
    <lineage>
        <taxon>Bacteria</taxon>
        <taxon>Bacillati</taxon>
        <taxon>Bacillota</taxon>
        <taxon>Clostridia</taxon>
        <taxon>Lachnospirales</taxon>
        <taxon>Lachnospiraceae</taxon>
        <taxon>Mediterraneibacter</taxon>
    </lineage>
</organism>